<keyword evidence="2" id="KW-1185">Reference proteome</keyword>
<dbReference type="EMBL" id="CAVLEF010000001">
    <property type="protein sequence ID" value="CAK1540833.1"/>
    <property type="molecule type" value="Genomic_DNA"/>
</dbReference>
<evidence type="ECO:0000313" key="2">
    <source>
        <dbReference type="Proteomes" id="UP001497472"/>
    </source>
</evidence>
<name>A0AAV1IXL7_9NEOP</name>
<sequence length="98" mass="11369">MTVECPRGGINYCNVFNVVSQCWHSGAAAKEGAAADWMAQTKRDFVSHVRTIHIFGELNANVSERKWMKPLRAPSRDIRRRDRPRTTPDYYDRLDLLF</sequence>
<evidence type="ECO:0000313" key="1">
    <source>
        <dbReference type="EMBL" id="CAK1540833.1"/>
    </source>
</evidence>
<reference evidence="1 2" key="1">
    <citation type="submission" date="2023-11" db="EMBL/GenBank/DDBJ databases">
        <authorList>
            <person name="Okamura Y."/>
        </authorList>
    </citation>
    <scope>NUCLEOTIDE SEQUENCE [LARGE SCALE GENOMIC DNA]</scope>
</reference>
<accession>A0AAV1IXL7</accession>
<dbReference type="AlphaFoldDB" id="A0AAV1IXL7"/>
<protein>
    <submittedName>
        <fullName evidence="1">Uncharacterized protein</fullName>
    </submittedName>
</protein>
<dbReference type="Proteomes" id="UP001497472">
    <property type="component" value="Unassembled WGS sequence"/>
</dbReference>
<comment type="caution">
    <text evidence="1">The sequence shown here is derived from an EMBL/GenBank/DDBJ whole genome shotgun (WGS) entry which is preliminary data.</text>
</comment>
<proteinExistence type="predicted"/>
<gene>
    <name evidence="1" type="ORF">LNINA_LOCUS854</name>
</gene>
<organism evidence="1 2">
    <name type="scientific">Leptosia nina</name>
    <dbReference type="NCBI Taxonomy" id="320188"/>
    <lineage>
        <taxon>Eukaryota</taxon>
        <taxon>Metazoa</taxon>
        <taxon>Ecdysozoa</taxon>
        <taxon>Arthropoda</taxon>
        <taxon>Hexapoda</taxon>
        <taxon>Insecta</taxon>
        <taxon>Pterygota</taxon>
        <taxon>Neoptera</taxon>
        <taxon>Endopterygota</taxon>
        <taxon>Lepidoptera</taxon>
        <taxon>Glossata</taxon>
        <taxon>Ditrysia</taxon>
        <taxon>Papilionoidea</taxon>
        <taxon>Pieridae</taxon>
        <taxon>Pierinae</taxon>
        <taxon>Leptosia</taxon>
    </lineage>
</organism>